<evidence type="ECO:0000313" key="1">
    <source>
        <dbReference type="EMBL" id="PRR85533.1"/>
    </source>
</evidence>
<sequence length="58" mass="6486">MVIKDAKKIKFGKQISIWDRKILKGVQLKMDLDSKNKGEKGYMVGRGIGCCCRIANGN</sequence>
<name>A0A2T0BNU2_9CLOT</name>
<dbReference type="Proteomes" id="UP000237798">
    <property type="component" value="Unassembled WGS sequence"/>
</dbReference>
<protein>
    <submittedName>
        <fullName evidence="1">Uncharacterized protein</fullName>
    </submittedName>
</protein>
<dbReference type="AlphaFoldDB" id="A0A2T0BNU2"/>
<dbReference type="EMBL" id="PVXP01000015">
    <property type="protein sequence ID" value="PRR85533.1"/>
    <property type="molecule type" value="Genomic_DNA"/>
</dbReference>
<gene>
    <name evidence="1" type="ORF">CLLU_14540</name>
</gene>
<evidence type="ECO:0000313" key="2">
    <source>
        <dbReference type="Proteomes" id="UP000237798"/>
    </source>
</evidence>
<organism evidence="1 2">
    <name type="scientific">Clostridium luticellarii</name>
    <dbReference type="NCBI Taxonomy" id="1691940"/>
    <lineage>
        <taxon>Bacteria</taxon>
        <taxon>Bacillati</taxon>
        <taxon>Bacillota</taxon>
        <taxon>Clostridia</taxon>
        <taxon>Eubacteriales</taxon>
        <taxon>Clostridiaceae</taxon>
        <taxon>Clostridium</taxon>
    </lineage>
</organism>
<reference evidence="1 2" key="1">
    <citation type="submission" date="2018-03" db="EMBL/GenBank/DDBJ databases">
        <title>Genome sequence of Clostridium luticellarii DSM 29923.</title>
        <authorList>
            <person name="Poehlein A."/>
            <person name="Daniel R."/>
        </authorList>
    </citation>
    <scope>NUCLEOTIDE SEQUENCE [LARGE SCALE GENOMIC DNA]</scope>
    <source>
        <strain evidence="1 2">DSM 29923</strain>
    </source>
</reference>
<proteinExistence type="predicted"/>
<accession>A0A2T0BNU2</accession>
<dbReference type="RefSeq" id="WP_158255895.1">
    <property type="nucleotide sequence ID" value="NZ_PVXP01000015.1"/>
</dbReference>
<keyword evidence="2" id="KW-1185">Reference proteome</keyword>
<comment type="caution">
    <text evidence="1">The sequence shown here is derived from an EMBL/GenBank/DDBJ whole genome shotgun (WGS) entry which is preliminary data.</text>
</comment>